<dbReference type="EMBL" id="CP060286">
    <property type="protein sequence ID" value="QNK42168.1"/>
    <property type="molecule type" value="Genomic_DNA"/>
</dbReference>
<dbReference type="Proteomes" id="UP000515909">
    <property type="component" value="Chromosome"/>
</dbReference>
<dbReference type="KEGG" id="cfem:HCR03_08135"/>
<name>A0A6N8HVW8_9FIRM</name>
<keyword evidence="1" id="KW-0812">Transmembrane</keyword>
<evidence type="ECO:0000256" key="1">
    <source>
        <dbReference type="SAM" id="Phobius"/>
    </source>
</evidence>
<reference evidence="2 4" key="1">
    <citation type="submission" date="2019-09" db="EMBL/GenBank/DDBJ databases">
        <title>Genome sequence of Clostridium sp. EA1.</title>
        <authorList>
            <person name="Poehlein A."/>
            <person name="Bengelsdorf F.R."/>
            <person name="Daniel R."/>
        </authorList>
    </citation>
    <scope>NUCLEOTIDE SEQUENCE [LARGE SCALE GENOMIC DNA]</scope>
    <source>
        <strain evidence="2 4">EA1</strain>
    </source>
</reference>
<protein>
    <submittedName>
        <fullName evidence="2">Putative ABC-transporter type IV</fullName>
    </submittedName>
</protein>
<evidence type="ECO:0000313" key="5">
    <source>
        <dbReference type="Proteomes" id="UP000515909"/>
    </source>
</evidence>
<gene>
    <name evidence="2" type="ORF">CAFE_05370</name>
    <name evidence="3" type="ORF">HCR03_08135</name>
</gene>
<organism evidence="2 4">
    <name type="scientific">Caproicibacter fermentans</name>
    <dbReference type="NCBI Taxonomy" id="2576756"/>
    <lineage>
        <taxon>Bacteria</taxon>
        <taxon>Bacillati</taxon>
        <taxon>Bacillota</taxon>
        <taxon>Clostridia</taxon>
        <taxon>Eubacteriales</taxon>
        <taxon>Acutalibacteraceae</taxon>
        <taxon>Caproicibacter</taxon>
    </lineage>
</organism>
<evidence type="ECO:0000313" key="2">
    <source>
        <dbReference type="EMBL" id="MVB09872.1"/>
    </source>
</evidence>
<sequence length="133" mass="14716">MKKKLSLFLTGGVVYPSLEIICRGHSDFSMAVAGGICLCLIDRVCNYRLKFRPLAIRCAAGSAIITTVEFATGVLVNLVLKMNVWDYSQLPMNFMGQICLPFSLLWCALTIPAMQLCGLYDRFSKKIIEGIKG</sequence>
<dbReference type="Pfam" id="PF06541">
    <property type="entry name" value="ABC_trans_CmpB"/>
    <property type="match status" value="1"/>
</dbReference>
<dbReference type="OrthoDB" id="1752779at2"/>
<dbReference type="Proteomes" id="UP000469440">
    <property type="component" value="Unassembled WGS sequence"/>
</dbReference>
<dbReference type="InterPro" id="IPR010540">
    <property type="entry name" value="CmpB_TMEM229"/>
</dbReference>
<dbReference type="AlphaFoldDB" id="A0A6N8HVW8"/>
<keyword evidence="1" id="KW-1133">Transmembrane helix</keyword>
<keyword evidence="1" id="KW-0472">Membrane</keyword>
<accession>A0A7G8TEX7</accession>
<feature type="transmembrane region" description="Helical" evidence="1">
    <location>
        <begin position="58"/>
        <end position="80"/>
    </location>
</feature>
<keyword evidence="4" id="KW-1185">Reference proteome</keyword>
<feature type="transmembrane region" description="Helical" evidence="1">
    <location>
        <begin position="100"/>
        <end position="120"/>
    </location>
</feature>
<evidence type="ECO:0000313" key="4">
    <source>
        <dbReference type="Proteomes" id="UP000469440"/>
    </source>
</evidence>
<dbReference type="EMBL" id="VWXL01000014">
    <property type="protein sequence ID" value="MVB09872.1"/>
    <property type="molecule type" value="Genomic_DNA"/>
</dbReference>
<accession>A0A6N8HVW8</accession>
<proteinExistence type="predicted"/>
<dbReference type="RefSeq" id="WP_156989715.1">
    <property type="nucleotide sequence ID" value="NZ_CP060286.1"/>
</dbReference>
<reference evidence="3 5" key="2">
    <citation type="submission" date="2020-08" db="EMBL/GenBank/DDBJ databases">
        <title>The isolate Caproiciproducens sp. 7D4C2 produces n-caproate at mildly acidic conditions from hexoses: genome and rBOX comparison with related strains and chain-elongating bacteria.</title>
        <authorList>
            <person name="Esquivel-Elizondo S."/>
            <person name="Bagci C."/>
            <person name="Temovska M."/>
            <person name="Jeon B.S."/>
            <person name="Bessarab I."/>
            <person name="Williams R.B.H."/>
            <person name="Huson D.H."/>
            <person name="Angenent L.T."/>
        </authorList>
    </citation>
    <scope>NUCLEOTIDE SEQUENCE [LARGE SCALE GENOMIC DNA]</scope>
    <source>
        <strain evidence="3 5">7D4C2</strain>
    </source>
</reference>
<evidence type="ECO:0000313" key="3">
    <source>
        <dbReference type="EMBL" id="QNK42168.1"/>
    </source>
</evidence>